<keyword evidence="3" id="KW-1185">Reference proteome</keyword>
<dbReference type="InterPro" id="IPR006056">
    <property type="entry name" value="RidA"/>
</dbReference>
<dbReference type="PROSITE" id="PS01094">
    <property type="entry name" value="UPF0076"/>
    <property type="match status" value="1"/>
</dbReference>
<evidence type="ECO:0000313" key="3">
    <source>
        <dbReference type="Proteomes" id="UP001152795"/>
    </source>
</evidence>
<reference evidence="2" key="1">
    <citation type="submission" date="2020-04" db="EMBL/GenBank/DDBJ databases">
        <authorList>
            <person name="Alioto T."/>
            <person name="Alioto T."/>
            <person name="Gomez Garrido J."/>
        </authorList>
    </citation>
    <scope>NUCLEOTIDE SEQUENCE</scope>
    <source>
        <strain evidence="2">A484AB</strain>
    </source>
</reference>
<protein>
    <submittedName>
        <fullName evidence="2">Ribonuclease UK114-like</fullName>
    </submittedName>
</protein>
<dbReference type="Gene3D" id="3.30.1330.40">
    <property type="entry name" value="RutC-like"/>
    <property type="match status" value="1"/>
</dbReference>
<dbReference type="FunFam" id="3.30.1330.40:FF:000001">
    <property type="entry name" value="L-PSP family endoribonuclease"/>
    <property type="match status" value="1"/>
</dbReference>
<gene>
    <name evidence="2" type="ORF">PACLA_8A036035</name>
</gene>
<accession>A0A6S7GHK7</accession>
<dbReference type="InterPro" id="IPR035959">
    <property type="entry name" value="RutC-like_sf"/>
</dbReference>
<proteinExistence type="inferred from homology"/>
<dbReference type="GO" id="GO:0019239">
    <property type="term" value="F:deaminase activity"/>
    <property type="evidence" value="ECO:0007669"/>
    <property type="project" value="TreeGrafter"/>
</dbReference>
<dbReference type="InterPro" id="IPR006175">
    <property type="entry name" value="YjgF/YER057c/UK114"/>
</dbReference>
<dbReference type="Gene3D" id="1.50.10.10">
    <property type="match status" value="1"/>
</dbReference>
<organism evidence="2 3">
    <name type="scientific">Paramuricea clavata</name>
    <name type="common">Red gorgonian</name>
    <name type="synonym">Violescent sea-whip</name>
    <dbReference type="NCBI Taxonomy" id="317549"/>
    <lineage>
        <taxon>Eukaryota</taxon>
        <taxon>Metazoa</taxon>
        <taxon>Cnidaria</taxon>
        <taxon>Anthozoa</taxon>
        <taxon>Octocorallia</taxon>
        <taxon>Malacalcyonacea</taxon>
        <taxon>Plexauridae</taxon>
        <taxon>Paramuricea</taxon>
    </lineage>
</organism>
<evidence type="ECO:0000256" key="1">
    <source>
        <dbReference type="ARBA" id="ARBA00010552"/>
    </source>
</evidence>
<comment type="caution">
    <text evidence="2">The sequence shown here is derived from an EMBL/GenBank/DDBJ whole genome shotgun (WGS) entry which is preliminary data.</text>
</comment>
<dbReference type="InterPro" id="IPR008928">
    <property type="entry name" value="6-hairpin_glycosidase_sf"/>
</dbReference>
<dbReference type="SUPFAM" id="SSF55298">
    <property type="entry name" value="YjgF-like"/>
    <property type="match status" value="1"/>
</dbReference>
<dbReference type="Proteomes" id="UP001152795">
    <property type="component" value="Unassembled WGS sequence"/>
</dbReference>
<dbReference type="CDD" id="cd00448">
    <property type="entry name" value="YjgF_YER057c_UK114_family"/>
    <property type="match status" value="1"/>
</dbReference>
<dbReference type="InterPro" id="IPR012341">
    <property type="entry name" value="6hp_glycosidase-like_sf"/>
</dbReference>
<dbReference type="PANTHER" id="PTHR11803:SF58">
    <property type="entry name" value="PROTEIN HMF1-RELATED"/>
    <property type="match status" value="1"/>
</dbReference>
<evidence type="ECO:0000313" key="2">
    <source>
        <dbReference type="EMBL" id="CAB3987027.1"/>
    </source>
</evidence>
<comment type="similarity">
    <text evidence="1">Belongs to the RutC family.</text>
</comment>
<dbReference type="OrthoDB" id="309640at2759"/>
<name>A0A6S7GHK7_PARCT</name>
<dbReference type="InterPro" id="IPR019897">
    <property type="entry name" value="RidA_CS"/>
</dbReference>
<dbReference type="Pfam" id="PF01042">
    <property type="entry name" value="Ribonuc_L-PSP"/>
    <property type="match status" value="1"/>
</dbReference>
<dbReference type="NCBIfam" id="TIGR00004">
    <property type="entry name" value="Rid family detoxifying hydrolase"/>
    <property type="match status" value="1"/>
</dbReference>
<dbReference type="PANTHER" id="PTHR11803">
    <property type="entry name" value="2-IMINOBUTANOATE/2-IMINOPROPANOATE DEAMINASE RIDA"/>
    <property type="match status" value="1"/>
</dbReference>
<dbReference type="GO" id="GO:0005829">
    <property type="term" value="C:cytosol"/>
    <property type="evidence" value="ECO:0007669"/>
    <property type="project" value="TreeGrafter"/>
</dbReference>
<sequence>MLVSKFTDSKHGEWYGYLNEKGELTHRFKGGPFKGCFHVPPAGPYSQAIVADRTIYVAGQIGLDPKDSKFVGEDIQSQTRQCLNNIKSILEAGESSLEKVVKVTVYLADINDYNEMNKVYSEFFHVAKPARVALEVANLPKSARVEIDAIGMVGDVIMDNAQANL</sequence>
<dbReference type="AlphaFoldDB" id="A0A6S7GHK7"/>
<dbReference type="GO" id="GO:0005975">
    <property type="term" value="P:carbohydrate metabolic process"/>
    <property type="evidence" value="ECO:0007669"/>
    <property type="project" value="InterPro"/>
</dbReference>
<dbReference type="SUPFAM" id="SSF48208">
    <property type="entry name" value="Six-hairpin glycosidases"/>
    <property type="match status" value="1"/>
</dbReference>
<dbReference type="EMBL" id="CACRXK020001110">
    <property type="protein sequence ID" value="CAB3987027.1"/>
    <property type="molecule type" value="Genomic_DNA"/>
</dbReference>